<feature type="non-terminal residue" evidence="2">
    <location>
        <position position="1"/>
    </location>
</feature>
<reference evidence="2" key="1">
    <citation type="submission" date="2023-10" db="EMBL/GenBank/DDBJ databases">
        <title>Genome assembly of Pristionchus species.</title>
        <authorList>
            <person name="Yoshida K."/>
            <person name="Sommer R.J."/>
        </authorList>
    </citation>
    <scope>NUCLEOTIDE SEQUENCE</scope>
    <source>
        <strain evidence="2">RS5133</strain>
    </source>
</reference>
<evidence type="ECO:0000256" key="1">
    <source>
        <dbReference type="SAM" id="MobiDB-lite"/>
    </source>
</evidence>
<feature type="compositionally biased region" description="Basic and acidic residues" evidence="1">
    <location>
        <begin position="230"/>
        <end position="249"/>
    </location>
</feature>
<dbReference type="EMBL" id="BTSY01000005">
    <property type="protein sequence ID" value="GMT29473.1"/>
    <property type="molecule type" value="Genomic_DNA"/>
</dbReference>
<feature type="region of interest" description="Disordered" evidence="1">
    <location>
        <begin position="212"/>
        <end position="266"/>
    </location>
</feature>
<organism evidence="2 3">
    <name type="scientific">Pristionchus fissidentatus</name>
    <dbReference type="NCBI Taxonomy" id="1538716"/>
    <lineage>
        <taxon>Eukaryota</taxon>
        <taxon>Metazoa</taxon>
        <taxon>Ecdysozoa</taxon>
        <taxon>Nematoda</taxon>
        <taxon>Chromadorea</taxon>
        <taxon>Rhabditida</taxon>
        <taxon>Rhabditina</taxon>
        <taxon>Diplogasteromorpha</taxon>
        <taxon>Diplogasteroidea</taxon>
        <taxon>Neodiplogasteridae</taxon>
        <taxon>Pristionchus</taxon>
    </lineage>
</organism>
<name>A0AAV5WGK3_9BILA</name>
<dbReference type="Proteomes" id="UP001432322">
    <property type="component" value="Unassembled WGS sequence"/>
</dbReference>
<gene>
    <name evidence="2" type="ORF">PFISCL1PPCAC_20770</name>
</gene>
<proteinExistence type="predicted"/>
<evidence type="ECO:0000313" key="3">
    <source>
        <dbReference type="Proteomes" id="UP001432322"/>
    </source>
</evidence>
<evidence type="ECO:0000313" key="2">
    <source>
        <dbReference type="EMBL" id="GMT29473.1"/>
    </source>
</evidence>
<keyword evidence="3" id="KW-1185">Reference proteome</keyword>
<sequence>QMMVWNGKEGRFENDEKIVVHSTGLAGIKSAVAGVTVKQIENNNNNNVSSTPSIDLLCVGTSTGAIGWVYSAHVSNWSLKGIGRIEMEALEVMGLAVEVCEQFAVVDAKTIQFGVRLYILTARRVRVQQLRLTIGEEGGRVLQISRDDLFHFVSSPRHLSIEPSLPSAKIDIKEKKSDKTKKKELPQRIIVTGGKEYEVLLLCPNKMAIEKPLPSLVSDEDSKKKSKNKKEKEKKKDKIDVTASDDGRMQLRNKMAQMREKRARKK</sequence>
<protein>
    <submittedName>
        <fullName evidence="2">Uncharacterized protein</fullName>
    </submittedName>
</protein>
<dbReference type="AlphaFoldDB" id="A0AAV5WGK3"/>
<comment type="caution">
    <text evidence="2">The sequence shown here is derived from an EMBL/GenBank/DDBJ whole genome shotgun (WGS) entry which is preliminary data.</text>
</comment>
<accession>A0AAV5WGK3</accession>